<evidence type="ECO:0000259" key="5">
    <source>
        <dbReference type="PROSITE" id="PS51178"/>
    </source>
</evidence>
<proteinExistence type="inferred from homology"/>
<dbReference type="SMART" id="SM00740">
    <property type="entry name" value="PASTA"/>
    <property type="match status" value="2"/>
</dbReference>
<dbReference type="NCBIfam" id="TIGR02214">
    <property type="entry name" value="spoVD_pbp"/>
    <property type="match status" value="1"/>
</dbReference>
<dbReference type="Gene3D" id="3.90.1310.10">
    <property type="entry name" value="Penicillin-binding protein 2a (Domain 2)"/>
    <property type="match status" value="1"/>
</dbReference>
<dbReference type="InterPro" id="IPR011927">
    <property type="entry name" value="SpoVD_pbp"/>
</dbReference>
<dbReference type="GO" id="GO:0008658">
    <property type="term" value="F:penicillin binding"/>
    <property type="evidence" value="ECO:0007669"/>
    <property type="project" value="InterPro"/>
</dbReference>
<keyword evidence="4" id="KW-1133">Transmembrane helix</keyword>
<dbReference type="KEGG" id="csr:Cspa_c26250"/>
<dbReference type="SUPFAM" id="SSF54184">
    <property type="entry name" value="Penicillin-binding protein 2x (pbp-2x), c-terminal domain"/>
    <property type="match status" value="2"/>
</dbReference>
<dbReference type="InterPro" id="IPR036138">
    <property type="entry name" value="PBP_dimer_sf"/>
</dbReference>
<dbReference type="Pfam" id="PF03793">
    <property type="entry name" value="PASTA"/>
    <property type="match status" value="2"/>
</dbReference>
<dbReference type="SUPFAM" id="SSF56601">
    <property type="entry name" value="beta-lactamase/transpeptidase-like"/>
    <property type="match status" value="1"/>
</dbReference>
<dbReference type="PROSITE" id="PS51178">
    <property type="entry name" value="PASTA"/>
    <property type="match status" value="2"/>
</dbReference>
<sequence>MKNNNYKRRDKLMMRKRITVAALMLTFIFVVLIIRLSYIMIVKRADYATMAEEQWTSEMKIDAKRGQILDRNGKELAVSINVYRVDFDLKSIRDYLKEGPDNLSLKEKEQRNSVGIPIPAGKEGIKTSDIAPVIAKALDMDASKIKEILETKLPSGEDATFATVARRIEKDTADKVKALNINGILVTTDTKRYYPNNNFLANVLGTTNTDGKGLSGVELQYNSYLSGIPGMRIAEVDKNSTDLPYDISQFTAPVNGKDVKLTIDENIQSFAEKAAEQAYINNKAKAVSVLVMDPKTGEILAMVDKPDFDPNKPFEGAEKFDGKDNSEKVQKMWRNRLVNDTFEPGSIFKVFTTISGLENNVVNKDTKFADNGSISVGGITVKDAEEGLGTQNLLQILQNSSNVGYVMLGKMLGKEKLFETIDKFGFGKVSGVDLPGEAPGIVKPVNKMSEADLATISFGQTNTVNSVQYMAAFNAIANGGTLIQPHIMKEVTHGDENNVSIVDETFKPKTSTVASSEKTAELRSYLEAVVTGGSGAGTFIEGYHVGGKTGTAEKVVDGKYGEGKYISSFVGMAPANDPKVTIMITVDEPSNGEYYAAQVAVPYAKPLFLDIFNYLNTKFTDEKGEKITKDVVIPEVRNMKLEDAKKVLKDAKLNFNLDGNGDKIVSMSPYPGNTVKEDTKINLYTSGDATYNNNVVMPNVRGYSKDDAAALLKGLGITPNFEGNGSVLSQDISEGENITKGITVKLVLNADYKD</sequence>
<dbReference type="Gene3D" id="3.30.10.20">
    <property type="match status" value="2"/>
</dbReference>
<organism evidence="6 7">
    <name type="scientific">Clostridium saccharoperbutylacetonicum N1-4(HMT)</name>
    <dbReference type="NCBI Taxonomy" id="931276"/>
    <lineage>
        <taxon>Bacteria</taxon>
        <taxon>Bacillati</taxon>
        <taxon>Bacillota</taxon>
        <taxon>Clostridia</taxon>
        <taxon>Eubacteriales</taxon>
        <taxon>Clostridiaceae</taxon>
        <taxon>Clostridium</taxon>
    </lineage>
</organism>
<dbReference type="OrthoDB" id="9804124at2"/>
<feature type="domain" description="PASTA" evidence="5">
    <location>
        <begin position="691"/>
        <end position="750"/>
    </location>
</feature>
<evidence type="ECO:0000313" key="7">
    <source>
        <dbReference type="Proteomes" id="UP000011728"/>
    </source>
</evidence>
<dbReference type="InterPro" id="IPR005543">
    <property type="entry name" value="PASTA_dom"/>
</dbReference>
<dbReference type="PANTHER" id="PTHR30627:SF1">
    <property type="entry name" value="PEPTIDOGLYCAN D,D-TRANSPEPTIDASE FTSI"/>
    <property type="match status" value="1"/>
</dbReference>
<dbReference type="CDD" id="cd06575">
    <property type="entry name" value="PASTA_Pbp2x-like_2"/>
    <property type="match status" value="1"/>
</dbReference>
<evidence type="ECO:0000256" key="1">
    <source>
        <dbReference type="ARBA" id="ARBA00004370"/>
    </source>
</evidence>
<dbReference type="Gene3D" id="3.40.710.10">
    <property type="entry name" value="DD-peptidase/beta-lactamase superfamily"/>
    <property type="match status" value="1"/>
</dbReference>
<protein>
    <submittedName>
        <fullName evidence="6">Stage V sporulation protein D</fullName>
    </submittedName>
</protein>
<dbReference type="RefSeq" id="WP_015392709.1">
    <property type="nucleotide sequence ID" value="NC_020291.1"/>
</dbReference>
<dbReference type="GO" id="GO:0005886">
    <property type="term" value="C:plasma membrane"/>
    <property type="evidence" value="ECO:0007669"/>
    <property type="project" value="TreeGrafter"/>
</dbReference>
<dbReference type="InterPro" id="IPR012338">
    <property type="entry name" value="Beta-lactam/transpept-like"/>
</dbReference>
<dbReference type="PATRIC" id="fig|931276.5.peg.2632"/>
<dbReference type="HOGENOM" id="CLU_009289_6_0_9"/>
<evidence type="ECO:0000256" key="2">
    <source>
        <dbReference type="ARBA" id="ARBA00007171"/>
    </source>
</evidence>
<gene>
    <name evidence="6" type="primary">spoVD2</name>
    <name evidence="6" type="ORF">Cspa_c26250</name>
</gene>
<dbReference type="Pfam" id="PF03717">
    <property type="entry name" value="PBP_dimer"/>
    <property type="match status" value="1"/>
</dbReference>
<feature type="domain" description="PASTA" evidence="5">
    <location>
        <begin position="626"/>
        <end position="687"/>
    </location>
</feature>
<dbReference type="STRING" id="36745.CLSAP_24450"/>
<accession>M1LTN2</accession>
<dbReference type="PANTHER" id="PTHR30627">
    <property type="entry name" value="PEPTIDOGLYCAN D,D-TRANSPEPTIDASE"/>
    <property type="match status" value="1"/>
</dbReference>
<evidence type="ECO:0000256" key="3">
    <source>
        <dbReference type="ARBA" id="ARBA00023136"/>
    </source>
</evidence>
<keyword evidence="4" id="KW-0812">Transmembrane</keyword>
<comment type="similarity">
    <text evidence="2">Belongs to the transpeptidase family.</text>
</comment>
<keyword evidence="7" id="KW-1185">Reference proteome</keyword>
<comment type="subcellular location">
    <subcellularLocation>
        <location evidence="1">Membrane</location>
    </subcellularLocation>
</comment>
<dbReference type="eggNOG" id="COG0768">
    <property type="taxonomic scope" value="Bacteria"/>
</dbReference>
<dbReference type="AlphaFoldDB" id="M1LTN2"/>
<reference evidence="6 7" key="1">
    <citation type="submission" date="2013-02" db="EMBL/GenBank/DDBJ databases">
        <title>Genome sequence of Clostridium saccharoperbutylacetonicum N1-4(HMT).</title>
        <authorList>
            <person name="Poehlein A."/>
            <person name="Daniel R."/>
        </authorList>
    </citation>
    <scope>NUCLEOTIDE SEQUENCE [LARGE SCALE GENOMIC DNA]</scope>
    <source>
        <strain evidence="7">N1-4(HMT)</strain>
    </source>
</reference>
<dbReference type="GO" id="GO:0071555">
    <property type="term" value="P:cell wall organization"/>
    <property type="evidence" value="ECO:0007669"/>
    <property type="project" value="TreeGrafter"/>
</dbReference>
<name>M1LTN2_9CLOT</name>
<dbReference type="EMBL" id="CP004121">
    <property type="protein sequence ID" value="AGF56390.1"/>
    <property type="molecule type" value="Genomic_DNA"/>
</dbReference>
<evidence type="ECO:0000256" key="4">
    <source>
        <dbReference type="SAM" id="Phobius"/>
    </source>
</evidence>
<dbReference type="InterPro" id="IPR001460">
    <property type="entry name" value="PCN-bd_Tpept"/>
</dbReference>
<dbReference type="Pfam" id="PF00905">
    <property type="entry name" value="Transpeptidase"/>
    <property type="match status" value="1"/>
</dbReference>
<dbReference type="InterPro" id="IPR050515">
    <property type="entry name" value="Beta-lactam/transpept"/>
</dbReference>
<dbReference type="Proteomes" id="UP000011728">
    <property type="component" value="Chromosome"/>
</dbReference>
<keyword evidence="3 4" id="KW-0472">Membrane</keyword>
<evidence type="ECO:0000313" key="6">
    <source>
        <dbReference type="EMBL" id="AGF56390.1"/>
    </source>
</evidence>
<dbReference type="Gene3D" id="3.30.450.330">
    <property type="match status" value="1"/>
</dbReference>
<dbReference type="InterPro" id="IPR005311">
    <property type="entry name" value="PBP_dimer"/>
</dbReference>
<dbReference type="SUPFAM" id="SSF56519">
    <property type="entry name" value="Penicillin binding protein dimerisation domain"/>
    <property type="match status" value="1"/>
</dbReference>
<feature type="transmembrane region" description="Helical" evidence="4">
    <location>
        <begin position="20"/>
        <end position="41"/>
    </location>
</feature>
<dbReference type="CDD" id="cd06576">
    <property type="entry name" value="PASTA_Pbp2x-like_1"/>
    <property type="match status" value="1"/>
</dbReference>